<feature type="domain" description="Exportin-2 C-terminal" evidence="1">
    <location>
        <begin position="1"/>
        <end position="58"/>
    </location>
</feature>
<keyword evidence="3" id="KW-1185">Reference proteome</keyword>
<proteinExistence type="predicted"/>
<protein>
    <recommendedName>
        <fullName evidence="1">Exportin-2 C-terminal domain-containing protein</fullName>
    </recommendedName>
</protein>
<dbReference type="EMBL" id="JAGKQM010000001">
    <property type="protein sequence ID" value="KAH0942125.1"/>
    <property type="molecule type" value="Genomic_DNA"/>
</dbReference>
<evidence type="ECO:0000259" key="1">
    <source>
        <dbReference type="Pfam" id="PF03378"/>
    </source>
</evidence>
<evidence type="ECO:0000313" key="3">
    <source>
        <dbReference type="Proteomes" id="UP000824890"/>
    </source>
</evidence>
<organism evidence="2 3">
    <name type="scientific">Brassica napus</name>
    <name type="common">Rape</name>
    <dbReference type="NCBI Taxonomy" id="3708"/>
    <lineage>
        <taxon>Eukaryota</taxon>
        <taxon>Viridiplantae</taxon>
        <taxon>Streptophyta</taxon>
        <taxon>Embryophyta</taxon>
        <taxon>Tracheophyta</taxon>
        <taxon>Spermatophyta</taxon>
        <taxon>Magnoliopsida</taxon>
        <taxon>eudicotyledons</taxon>
        <taxon>Gunneridae</taxon>
        <taxon>Pentapetalae</taxon>
        <taxon>rosids</taxon>
        <taxon>malvids</taxon>
        <taxon>Brassicales</taxon>
        <taxon>Brassicaceae</taxon>
        <taxon>Brassiceae</taxon>
        <taxon>Brassica</taxon>
    </lineage>
</organism>
<dbReference type="Proteomes" id="UP000824890">
    <property type="component" value="Unassembled WGS sequence"/>
</dbReference>
<comment type="caution">
    <text evidence="2">The sequence shown here is derived from an EMBL/GenBank/DDBJ whole genome shotgun (WGS) entry which is preliminary data.</text>
</comment>
<dbReference type="Pfam" id="PF03378">
    <property type="entry name" value="CAS_CSE1"/>
    <property type="match status" value="1"/>
</dbReference>
<accession>A0ABQ8EKA4</accession>
<reference evidence="2 3" key="1">
    <citation type="submission" date="2021-05" db="EMBL/GenBank/DDBJ databases">
        <title>Genome Assembly of Synthetic Allotetraploid Brassica napus Reveals Homoeologous Exchanges between Subgenomes.</title>
        <authorList>
            <person name="Davis J.T."/>
        </authorList>
    </citation>
    <scope>NUCLEOTIDE SEQUENCE [LARGE SCALE GENOMIC DNA]</scope>
    <source>
        <strain evidence="3">cv. Da-Ae</strain>
        <tissue evidence="2">Seedling</tissue>
    </source>
</reference>
<gene>
    <name evidence="2" type="ORF">HID58_001762</name>
</gene>
<dbReference type="InterPro" id="IPR005043">
    <property type="entry name" value="XPO2_C"/>
</dbReference>
<evidence type="ECO:0000313" key="2">
    <source>
        <dbReference type="EMBL" id="KAH0942125.1"/>
    </source>
</evidence>
<sequence>MEVKLTTVAATRLICETPALLNPAASKIWGDMVNSIVTLVSRPEQESAIDEPEMPEISAAFVNLPL</sequence>
<name>A0ABQ8EKA4_BRANA</name>